<dbReference type="InterPro" id="IPR029063">
    <property type="entry name" value="SAM-dependent_MTases_sf"/>
</dbReference>
<gene>
    <name evidence="2" type="ORF">G7087_06015</name>
</gene>
<dbReference type="PANTHER" id="PTHR34203:SF15">
    <property type="entry name" value="SLL1173 PROTEIN"/>
    <property type="match status" value="1"/>
</dbReference>
<dbReference type="InterPro" id="IPR052514">
    <property type="entry name" value="SAM-dependent_MTase"/>
</dbReference>
<keyword evidence="3" id="KW-1185">Reference proteome</keyword>
<name>A0ABX0HS99_9BURK</name>
<organism evidence="2 3">
    <name type="scientific">Rubrivivax benzoatilyticus</name>
    <dbReference type="NCBI Taxonomy" id="316997"/>
    <lineage>
        <taxon>Bacteria</taxon>
        <taxon>Pseudomonadati</taxon>
        <taxon>Pseudomonadota</taxon>
        <taxon>Betaproteobacteria</taxon>
        <taxon>Burkholderiales</taxon>
        <taxon>Sphaerotilaceae</taxon>
        <taxon>Rubrivivax</taxon>
    </lineage>
</organism>
<proteinExistence type="predicted"/>
<comment type="caution">
    <text evidence="2">The sequence shown here is derived from an EMBL/GenBank/DDBJ whole genome shotgun (WGS) entry which is preliminary data.</text>
</comment>
<dbReference type="GO" id="GO:0008168">
    <property type="term" value="F:methyltransferase activity"/>
    <property type="evidence" value="ECO:0007669"/>
    <property type="project" value="UniProtKB-KW"/>
</dbReference>
<dbReference type="SUPFAM" id="SSF53335">
    <property type="entry name" value="S-adenosyl-L-methionine-dependent methyltransferases"/>
    <property type="match status" value="1"/>
</dbReference>
<keyword evidence="2" id="KW-0489">Methyltransferase</keyword>
<dbReference type="Proteomes" id="UP000802098">
    <property type="component" value="Unassembled WGS sequence"/>
</dbReference>
<evidence type="ECO:0000313" key="2">
    <source>
        <dbReference type="EMBL" id="NHK97926.1"/>
    </source>
</evidence>
<dbReference type="RefSeq" id="WP_009856542.1">
    <property type="nucleotide sequence ID" value="NZ_JAAOCD010000002.1"/>
</dbReference>
<dbReference type="Pfam" id="PF05050">
    <property type="entry name" value="Methyltransf_21"/>
    <property type="match status" value="1"/>
</dbReference>
<protein>
    <submittedName>
        <fullName evidence="2">FkbM family methyltransferase</fullName>
    </submittedName>
</protein>
<reference evidence="2 3" key="1">
    <citation type="submission" date="2020-03" db="EMBL/GenBank/DDBJ databases">
        <title>Rubrivivax benzoatilyticus JA2 (sequenced after 10 years sub-culturing).</title>
        <authorList>
            <person name="Gupta D."/>
            <person name="Chintalapati S."/>
            <person name="Chintalapati V.R."/>
        </authorList>
    </citation>
    <scope>NUCLEOTIDE SEQUENCE [LARGE SCALE GENOMIC DNA]</scope>
    <source>
        <strain evidence="2 3">JA2-Mal</strain>
    </source>
</reference>
<dbReference type="NCBIfam" id="TIGR01444">
    <property type="entry name" value="fkbM_fam"/>
    <property type="match status" value="1"/>
</dbReference>
<dbReference type="EMBL" id="JAAOCD010000002">
    <property type="protein sequence ID" value="NHK97926.1"/>
    <property type="molecule type" value="Genomic_DNA"/>
</dbReference>
<dbReference type="GO" id="GO:0032259">
    <property type="term" value="P:methylation"/>
    <property type="evidence" value="ECO:0007669"/>
    <property type="project" value="UniProtKB-KW"/>
</dbReference>
<feature type="domain" description="Methyltransferase FkbM" evidence="1">
    <location>
        <begin position="330"/>
        <end position="492"/>
    </location>
</feature>
<dbReference type="Gene3D" id="3.40.50.150">
    <property type="entry name" value="Vaccinia Virus protein VP39"/>
    <property type="match status" value="1"/>
</dbReference>
<evidence type="ECO:0000313" key="3">
    <source>
        <dbReference type="Proteomes" id="UP000802098"/>
    </source>
</evidence>
<evidence type="ECO:0000259" key="1">
    <source>
        <dbReference type="Pfam" id="PF05050"/>
    </source>
</evidence>
<dbReference type="PANTHER" id="PTHR34203">
    <property type="entry name" value="METHYLTRANSFERASE, FKBM FAMILY PROTEIN"/>
    <property type="match status" value="1"/>
</dbReference>
<dbReference type="InterPro" id="IPR006342">
    <property type="entry name" value="FkbM_mtfrase"/>
</dbReference>
<accession>A0ABX0HS99</accession>
<sequence>MHVEPGPGLVDLEIDRMKGRVIARGIGPSVGPALQLRLAYGEHETLATVPTSSAGPIPWGMVLELGPPASGETALRLQWDGGPGRAGQCAIPLAGLRDATPMQTNISAAIVCRVSGRYEVHGWGFPAPGALALLINHRLVAHTARRYRRGDVAERFPWTADLDLGWTLSGQCDQLLSGAVSFSVCSSQGVTGIDLAPGHERFRVHNDRGRWNRVRIPIEHGLWRLVPVALRRSPLAWHRALLASQAFWRRWHAHPDGLAALLRRAVVNSLIDRNGLGEPMWLRLSSGDLVLSAPGTDAVISRRFLLDGHYEGGFLQWVAGLLGPGETVIDGGAAFGSFSLAAARAVGPQGRVLAIEANPATREHLTRTLARNPHGRRVTVAPVAIGCHAERRAFADVSLSNAGGSRLLEAGEAAADVATDLDRLTVVSLARDTRGQPVPPGERRTRVRISEVEVTTLDALCRQHALRDVALLKLDIEGHELNAVRGAQGLLDGAFGVPPVVALEFSRLVHTAGGTPDDLFAQFARRGWTAWRLSGSKSTGGRLVRVPDAASAPEHDNLVFVPPGRDSRVGADRL</sequence>
<keyword evidence="2" id="KW-0808">Transferase</keyword>